<feature type="transmembrane region" description="Helical" evidence="6">
    <location>
        <begin position="97"/>
        <end position="116"/>
    </location>
</feature>
<proteinExistence type="predicted"/>
<comment type="subcellular location">
    <subcellularLocation>
        <location evidence="1">Cell membrane</location>
        <topology evidence="1">Multi-pass membrane protein</topology>
    </subcellularLocation>
</comment>
<dbReference type="GO" id="GO:0022857">
    <property type="term" value="F:transmembrane transporter activity"/>
    <property type="evidence" value="ECO:0007669"/>
    <property type="project" value="InterPro"/>
</dbReference>
<feature type="transmembrane region" description="Helical" evidence="6">
    <location>
        <begin position="73"/>
        <end position="91"/>
    </location>
</feature>
<keyword evidence="5 6" id="KW-0472">Membrane</keyword>
<evidence type="ECO:0000256" key="4">
    <source>
        <dbReference type="ARBA" id="ARBA00022989"/>
    </source>
</evidence>
<dbReference type="AlphaFoldDB" id="A0A921L8D7"/>
<evidence type="ECO:0000256" key="5">
    <source>
        <dbReference type="ARBA" id="ARBA00023136"/>
    </source>
</evidence>
<evidence type="ECO:0000313" key="7">
    <source>
        <dbReference type="EMBL" id="HJF85452.1"/>
    </source>
</evidence>
<dbReference type="NCBIfam" id="NF008630">
    <property type="entry name" value="PRK11618.1"/>
    <property type="match status" value="1"/>
</dbReference>
<dbReference type="GO" id="GO:0005886">
    <property type="term" value="C:plasma membrane"/>
    <property type="evidence" value="ECO:0007669"/>
    <property type="project" value="UniProtKB-SubCell"/>
</dbReference>
<evidence type="ECO:0000256" key="6">
    <source>
        <dbReference type="SAM" id="Phobius"/>
    </source>
</evidence>
<sequence>MNMKQMINSAIASRYFQFFVTVILFIILYGIGVAMYNGFSRPQVFWNLLIDNATLIIVTVGVTFTIITGGGGIDISVGSVVALVCMSLAWLLQNTELAIPVALFLVLLIGIAVGFVQGCFISIFKMQPFIVTLAGLFFCRGMTAVISRDTINIDNPSYVAIASERIGMFGTGFISVGALVALIVLIIAIIVLKYTKFGRTLFAIGGNENSASLMGLPVTRTKILAYVISGFCAALGGIVYSWTMLSGYTLHAMGMEMDAIASSVIGGTLLTGGVAFMPGTIFGVLIQGIILTFITFQGTLSAWWTKIVVGALLCVFIIMQALITEHKNKLTSKHSMETQENK</sequence>
<evidence type="ECO:0000256" key="1">
    <source>
        <dbReference type="ARBA" id="ARBA00004651"/>
    </source>
</evidence>
<dbReference type="Pfam" id="PF02653">
    <property type="entry name" value="BPD_transp_2"/>
    <property type="match status" value="1"/>
</dbReference>
<dbReference type="PANTHER" id="PTHR32196">
    <property type="entry name" value="ABC TRANSPORTER PERMEASE PROTEIN YPHD-RELATED-RELATED"/>
    <property type="match status" value="1"/>
</dbReference>
<feature type="transmembrane region" description="Helical" evidence="6">
    <location>
        <begin position="44"/>
        <end position="66"/>
    </location>
</feature>
<keyword evidence="2" id="KW-1003">Cell membrane</keyword>
<feature type="transmembrane region" description="Helical" evidence="6">
    <location>
        <begin position="166"/>
        <end position="192"/>
    </location>
</feature>
<dbReference type="CDD" id="cd06579">
    <property type="entry name" value="TM_PBP1_transp_AraH_like"/>
    <property type="match status" value="1"/>
</dbReference>
<feature type="transmembrane region" description="Helical" evidence="6">
    <location>
        <begin position="12"/>
        <end position="32"/>
    </location>
</feature>
<accession>A0A921L8D7</accession>
<gene>
    <name evidence="7" type="primary">yjfF</name>
    <name evidence="7" type="ORF">K8V65_07320</name>
</gene>
<evidence type="ECO:0000313" key="8">
    <source>
        <dbReference type="Proteomes" id="UP000780768"/>
    </source>
</evidence>
<feature type="transmembrane region" description="Helical" evidence="6">
    <location>
        <begin position="128"/>
        <end position="146"/>
    </location>
</feature>
<dbReference type="PANTHER" id="PTHR32196:SF63">
    <property type="entry name" value="INNER MEMBRANE ABC TRANSPORTER PERMEASE PROTEIN YJFF"/>
    <property type="match status" value="1"/>
</dbReference>
<protein>
    <submittedName>
        <fullName evidence="7">Sugar ABC transporter permease YjfF</fullName>
    </submittedName>
</protein>
<dbReference type="InterPro" id="IPR001851">
    <property type="entry name" value="ABC_transp_permease"/>
</dbReference>
<keyword evidence="4 6" id="KW-1133">Transmembrane helix</keyword>
<feature type="transmembrane region" description="Helical" evidence="6">
    <location>
        <begin position="263"/>
        <end position="296"/>
    </location>
</feature>
<organism evidence="7 8">
    <name type="scientific">Megamonas hypermegale</name>
    <dbReference type="NCBI Taxonomy" id="158847"/>
    <lineage>
        <taxon>Bacteria</taxon>
        <taxon>Bacillati</taxon>
        <taxon>Bacillota</taxon>
        <taxon>Negativicutes</taxon>
        <taxon>Selenomonadales</taxon>
        <taxon>Selenomonadaceae</taxon>
        <taxon>Megamonas</taxon>
    </lineage>
</organism>
<feature type="transmembrane region" description="Helical" evidence="6">
    <location>
        <begin position="223"/>
        <end position="243"/>
    </location>
</feature>
<dbReference type="RefSeq" id="WP_289548692.1">
    <property type="nucleotide sequence ID" value="NZ_CALXYC010000017.1"/>
</dbReference>
<evidence type="ECO:0000256" key="3">
    <source>
        <dbReference type="ARBA" id="ARBA00022692"/>
    </source>
</evidence>
<keyword evidence="3 6" id="KW-0812">Transmembrane</keyword>
<evidence type="ECO:0000256" key="2">
    <source>
        <dbReference type="ARBA" id="ARBA00022475"/>
    </source>
</evidence>
<comment type="caution">
    <text evidence="7">The sequence shown here is derived from an EMBL/GenBank/DDBJ whole genome shotgun (WGS) entry which is preliminary data.</text>
</comment>
<dbReference type="EMBL" id="DYVR01000201">
    <property type="protein sequence ID" value="HJF85452.1"/>
    <property type="molecule type" value="Genomic_DNA"/>
</dbReference>
<reference evidence="7" key="1">
    <citation type="journal article" date="2021" name="PeerJ">
        <title>Extensive microbial diversity within the chicken gut microbiome revealed by metagenomics and culture.</title>
        <authorList>
            <person name="Gilroy R."/>
            <person name="Ravi A."/>
            <person name="Getino M."/>
            <person name="Pursley I."/>
            <person name="Horton D.L."/>
            <person name="Alikhan N.F."/>
            <person name="Baker D."/>
            <person name="Gharbi K."/>
            <person name="Hall N."/>
            <person name="Watson M."/>
            <person name="Adriaenssens E.M."/>
            <person name="Foster-Nyarko E."/>
            <person name="Jarju S."/>
            <person name="Secka A."/>
            <person name="Antonio M."/>
            <person name="Oren A."/>
            <person name="Chaudhuri R.R."/>
            <person name="La Ragione R."/>
            <person name="Hildebrand F."/>
            <person name="Pallen M.J."/>
        </authorList>
    </citation>
    <scope>NUCLEOTIDE SEQUENCE</scope>
    <source>
        <strain evidence="7">7318</strain>
    </source>
</reference>
<dbReference type="Proteomes" id="UP000780768">
    <property type="component" value="Unassembled WGS sequence"/>
</dbReference>
<reference evidence="7" key="2">
    <citation type="submission" date="2021-09" db="EMBL/GenBank/DDBJ databases">
        <authorList>
            <person name="Gilroy R."/>
        </authorList>
    </citation>
    <scope>NUCLEOTIDE SEQUENCE</scope>
    <source>
        <strain evidence="7">7318</strain>
    </source>
</reference>
<feature type="transmembrane region" description="Helical" evidence="6">
    <location>
        <begin position="303"/>
        <end position="323"/>
    </location>
</feature>
<name>A0A921L8D7_9FIRM</name>